<evidence type="ECO:0000313" key="2">
    <source>
        <dbReference type="EMBL" id="PNT61445.1"/>
    </source>
</evidence>
<evidence type="ECO:0000256" key="1">
    <source>
        <dbReference type="SAM" id="MobiDB-lite"/>
    </source>
</evidence>
<dbReference type="Proteomes" id="UP000008810">
    <property type="component" value="Chromosome 5"/>
</dbReference>
<keyword evidence="4" id="KW-1185">Reference proteome</keyword>
<proteinExistence type="predicted"/>
<gene>
    <name evidence="2" type="ORF">BRADI_5g15248v3</name>
</gene>
<dbReference type="AlphaFoldDB" id="A0A2K2CHE6"/>
<dbReference type="InParanoid" id="A0A2K2CHE6"/>
<feature type="compositionally biased region" description="Basic and acidic residues" evidence="1">
    <location>
        <begin position="77"/>
        <end position="90"/>
    </location>
</feature>
<evidence type="ECO:0000313" key="4">
    <source>
        <dbReference type="Proteomes" id="UP000008810"/>
    </source>
</evidence>
<reference evidence="3" key="3">
    <citation type="submission" date="2018-08" db="UniProtKB">
        <authorList>
            <consortium name="EnsemblPlants"/>
        </authorList>
    </citation>
    <scope>IDENTIFICATION</scope>
    <source>
        <strain evidence="3">cv. Bd21</strain>
    </source>
</reference>
<feature type="region of interest" description="Disordered" evidence="1">
    <location>
        <begin position="49"/>
        <end position="91"/>
    </location>
</feature>
<name>A0A2K2CHE6_BRADI</name>
<dbReference type="Gramene" id="PNT61445">
    <property type="protein sequence ID" value="PNT61445"/>
    <property type="gene ID" value="BRADI_5g15248v3"/>
</dbReference>
<sequence>MLAAISGKQQHVRHVRVSKHAGLLDRAPGVILWAHRRLCALGAGDFAAPRRRQVSPAPPHPGRTTALFNPGHRKKGRKEEEEKKSPDRPMRTLIVNYAATMQLYIYPLL</sequence>
<dbReference type="EMBL" id="CM000884">
    <property type="protein sequence ID" value="PNT61445.1"/>
    <property type="molecule type" value="Genomic_DNA"/>
</dbReference>
<reference evidence="2" key="2">
    <citation type="submission" date="2017-06" db="EMBL/GenBank/DDBJ databases">
        <title>WGS assembly of Brachypodium distachyon.</title>
        <authorList>
            <consortium name="The International Brachypodium Initiative"/>
            <person name="Lucas S."/>
            <person name="Harmon-Smith M."/>
            <person name="Lail K."/>
            <person name="Tice H."/>
            <person name="Grimwood J."/>
            <person name="Bruce D."/>
            <person name="Barry K."/>
            <person name="Shu S."/>
            <person name="Lindquist E."/>
            <person name="Wang M."/>
            <person name="Pitluck S."/>
            <person name="Vogel J.P."/>
            <person name="Garvin D.F."/>
            <person name="Mockler T.C."/>
            <person name="Schmutz J."/>
            <person name="Rokhsar D."/>
            <person name="Bevan M.W."/>
        </authorList>
    </citation>
    <scope>NUCLEOTIDE SEQUENCE</scope>
    <source>
        <strain evidence="2">Bd21</strain>
    </source>
</reference>
<accession>A0A2K2CHE6</accession>
<evidence type="ECO:0000313" key="3">
    <source>
        <dbReference type="EnsemblPlants" id="PNT61445"/>
    </source>
</evidence>
<dbReference type="EnsemblPlants" id="PNT61445">
    <property type="protein sequence ID" value="PNT61445"/>
    <property type="gene ID" value="BRADI_5g15248v3"/>
</dbReference>
<organism evidence="2">
    <name type="scientific">Brachypodium distachyon</name>
    <name type="common">Purple false brome</name>
    <name type="synonym">Trachynia distachya</name>
    <dbReference type="NCBI Taxonomy" id="15368"/>
    <lineage>
        <taxon>Eukaryota</taxon>
        <taxon>Viridiplantae</taxon>
        <taxon>Streptophyta</taxon>
        <taxon>Embryophyta</taxon>
        <taxon>Tracheophyta</taxon>
        <taxon>Spermatophyta</taxon>
        <taxon>Magnoliopsida</taxon>
        <taxon>Liliopsida</taxon>
        <taxon>Poales</taxon>
        <taxon>Poaceae</taxon>
        <taxon>BOP clade</taxon>
        <taxon>Pooideae</taxon>
        <taxon>Stipodae</taxon>
        <taxon>Brachypodieae</taxon>
        <taxon>Brachypodium</taxon>
    </lineage>
</organism>
<reference evidence="2 3" key="1">
    <citation type="journal article" date="2010" name="Nature">
        <title>Genome sequencing and analysis of the model grass Brachypodium distachyon.</title>
        <authorList>
            <consortium name="International Brachypodium Initiative"/>
        </authorList>
    </citation>
    <scope>NUCLEOTIDE SEQUENCE [LARGE SCALE GENOMIC DNA]</scope>
    <source>
        <strain evidence="2 3">Bd21</strain>
    </source>
</reference>
<protein>
    <submittedName>
        <fullName evidence="2 3">Uncharacterized protein</fullName>
    </submittedName>
</protein>